<dbReference type="InterPro" id="IPR053174">
    <property type="entry name" value="LpxI"/>
</dbReference>
<dbReference type="PANTHER" id="PTHR39962:SF1">
    <property type="entry name" value="LPXI FAMILY PROTEIN"/>
    <property type="match status" value="1"/>
</dbReference>
<evidence type="ECO:0000313" key="3">
    <source>
        <dbReference type="EMBL" id="KPN62420.1"/>
    </source>
</evidence>
<dbReference type="Pfam" id="PF06230">
    <property type="entry name" value="LpxI_C"/>
    <property type="match status" value="1"/>
</dbReference>
<dbReference type="OrthoDB" id="9789836at2"/>
<gene>
    <name evidence="3" type="ORF">AKJ29_09325</name>
</gene>
<dbReference type="Pfam" id="PF17930">
    <property type="entry name" value="LpxI_N"/>
    <property type="match status" value="1"/>
</dbReference>
<protein>
    <recommendedName>
        <fullName evidence="5">Phosphatidate cytidylyltransferase</fullName>
    </recommendedName>
</protein>
<dbReference type="InterPro" id="IPR041255">
    <property type="entry name" value="LpxI_N"/>
</dbReference>
<dbReference type="Proteomes" id="UP000050471">
    <property type="component" value="Unassembled WGS sequence"/>
</dbReference>
<dbReference type="Gene3D" id="3.40.140.80">
    <property type="match status" value="1"/>
</dbReference>
<dbReference type="InterPro" id="IPR010415">
    <property type="entry name" value="LpxI_C"/>
</dbReference>
<dbReference type="AlphaFoldDB" id="A0A0P7IU64"/>
<evidence type="ECO:0000313" key="4">
    <source>
        <dbReference type="Proteomes" id="UP000050471"/>
    </source>
</evidence>
<organism evidence="3 4">
    <name type="scientific">Aliiroseovarius crassostreae</name>
    <dbReference type="NCBI Taxonomy" id="154981"/>
    <lineage>
        <taxon>Bacteria</taxon>
        <taxon>Pseudomonadati</taxon>
        <taxon>Pseudomonadota</taxon>
        <taxon>Alphaproteobacteria</taxon>
        <taxon>Rhodobacterales</taxon>
        <taxon>Paracoccaceae</taxon>
        <taxon>Aliiroseovarius</taxon>
    </lineage>
</organism>
<feature type="domain" description="LpxI N-terminal" evidence="2">
    <location>
        <begin position="10"/>
        <end position="133"/>
    </location>
</feature>
<proteinExistence type="predicted"/>
<accession>A0A0P7IU64</accession>
<keyword evidence="4" id="KW-1185">Reference proteome</keyword>
<dbReference type="EMBL" id="LKBA01000019">
    <property type="protein sequence ID" value="KPN62420.1"/>
    <property type="molecule type" value="Genomic_DNA"/>
</dbReference>
<feature type="domain" description="LpxI C-terminal" evidence="1">
    <location>
        <begin position="142"/>
        <end position="270"/>
    </location>
</feature>
<name>A0A0P7IU64_9RHOB</name>
<reference evidence="3 4" key="1">
    <citation type="submission" date="2015-09" db="EMBL/GenBank/DDBJ databases">
        <title>Draft genome sequence of Aliiroseovarius crassostreae CV919-312TSm, the causative agent of Roseovarius Oyster Disease (formerly Juvenile Oyster Disease).</title>
        <authorList>
            <person name="Kessner L."/>
            <person name="Spinard E."/>
            <person name="Nelson D."/>
        </authorList>
    </citation>
    <scope>NUCLEOTIDE SEQUENCE [LARGE SCALE GENOMIC DNA]</scope>
    <source>
        <strain evidence="3 4">CV919-312</strain>
    </source>
</reference>
<evidence type="ECO:0000259" key="1">
    <source>
        <dbReference type="Pfam" id="PF06230"/>
    </source>
</evidence>
<dbReference type="PANTHER" id="PTHR39962">
    <property type="entry name" value="BLL4848 PROTEIN"/>
    <property type="match status" value="1"/>
</dbReference>
<dbReference type="InterPro" id="IPR043167">
    <property type="entry name" value="LpxI_C_sf"/>
</dbReference>
<dbReference type="STRING" id="154981.AKJ29_09325"/>
<dbReference type="Gene3D" id="3.40.50.20">
    <property type="match status" value="1"/>
</dbReference>
<evidence type="ECO:0008006" key="5">
    <source>
        <dbReference type="Google" id="ProtNLM"/>
    </source>
</evidence>
<sequence>MLDYRETPGRLAIIAGAGDLPRTLHAANPQALFVSLKGIDVIRPAGGDQAEASYEKLGALFRLLHRAGVKRVCFAGHVSRPKLNPLRMDMTTLALFPRLKAVLGKGDDTVLRLVADVFEEQGFEVVSASDVSSALTGQAQNAGREMSAQDRADADRAFAILRALDPLDVAQCAVVAGGQCLGIESIQGTDALLSYVAETPEKLKLGAAGVFVKRPKTGQDSRMDTPTIGPATVRNVARAGLGGIVIPAGQVLVLDQPEVIRLVEELDLFLEMRKGEA</sequence>
<evidence type="ECO:0000259" key="2">
    <source>
        <dbReference type="Pfam" id="PF17930"/>
    </source>
</evidence>
<comment type="caution">
    <text evidence="3">The sequence shown here is derived from an EMBL/GenBank/DDBJ whole genome shotgun (WGS) entry which is preliminary data.</text>
</comment>
<dbReference type="RefSeq" id="WP_055192106.1">
    <property type="nucleotide sequence ID" value="NZ_FPBS01000014.1"/>
</dbReference>